<protein>
    <submittedName>
        <fullName evidence="1">Uncharacterized protein</fullName>
    </submittedName>
</protein>
<dbReference type="EMBL" id="HBGA01134431">
    <property type="protein sequence ID" value="CAD9038734.1"/>
    <property type="molecule type" value="Transcribed_RNA"/>
</dbReference>
<gene>
    <name evidence="1" type="ORF">EGYM00392_LOCUS49896</name>
</gene>
<organism evidence="1">
    <name type="scientific">Eutreptiella gymnastica</name>
    <dbReference type="NCBI Taxonomy" id="73025"/>
    <lineage>
        <taxon>Eukaryota</taxon>
        <taxon>Discoba</taxon>
        <taxon>Euglenozoa</taxon>
        <taxon>Euglenida</taxon>
        <taxon>Spirocuta</taxon>
        <taxon>Euglenophyceae</taxon>
        <taxon>Eutreptiales</taxon>
        <taxon>Eutreptiaceae</taxon>
        <taxon>Eutreptiella</taxon>
    </lineage>
</organism>
<name>A0A7S1NSQ9_9EUGL</name>
<proteinExistence type="predicted"/>
<evidence type="ECO:0000313" key="1">
    <source>
        <dbReference type="EMBL" id="CAD9038734.1"/>
    </source>
</evidence>
<accession>A0A7S1NSQ9</accession>
<sequence>MFDRAYCILEKERKGTTFEMQFAVYRNYNSCAEEILQHSAWETRPGGLYDFMSIIGPDRGWFNEAVEIGLWHVNREIANGGVDQVVLIADMPPNSLTEVQYKREEKGESYWGLTNFKTPTFWETELGYIKDAGIPVHAFYVSAEAQPVFQTIAAETGGMCAALDIYSPAGAEMLTNIVTERILHSVGGDTLVTAYRDEFCRGHVAAC</sequence>
<dbReference type="AlphaFoldDB" id="A0A7S1NSQ9"/>
<reference evidence="1" key="1">
    <citation type="submission" date="2021-01" db="EMBL/GenBank/DDBJ databases">
        <authorList>
            <person name="Corre E."/>
            <person name="Pelletier E."/>
            <person name="Niang G."/>
            <person name="Scheremetjew M."/>
            <person name="Finn R."/>
            <person name="Kale V."/>
            <person name="Holt S."/>
            <person name="Cochrane G."/>
            <person name="Meng A."/>
            <person name="Brown T."/>
            <person name="Cohen L."/>
        </authorList>
    </citation>
    <scope>NUCLEOTIDE SEQUENCE</scope>
    <source>
        <strain evidence="1">NIES-381</strain>
    </source>
</reference>